<evidence type="ECO:0000259" key="1">
    <source>
        <dbReference type="Pfam" id="PF00149"/>
    </source>
</evidence>
<dbReference type="InterPro" id="IPR051693">
    <property type="entry name" value="UPF0046_metallophosphoest"/>
</dbReference>
<comment type="caution">
    <text evidence="2">The sequence shown here is derived from an EMBL/GenBank/DDBJ whole genome shotgun (WGS) entry which is preliminary data.</text>
</comment>
<name>A0AAN9UAR2_9PEZI</name>
<dbReference type="InterPro" id="IPR004843">
    <property type="entry name" value="Calcineurin-like_PHP"/>
</dbReference>
<dbReference type="PANTHER" id="PTHR12905:SF18">
    <property type="entry name" value="ESTER HYDROLASE, PUTATIVE (AFU_ORTHOLOGUE AFUA_4G03130)-RELATED"/>
    <property type="match status" value="1"/>
</dbReference>
<sequence>MGLLVKLGLRRSMIWERPTILDEILDSPLQAVVWRLYLLFLWLRGTPVRPPRNRQPVKVVCMSDTHDAIPTSVPDGDLLIFAGDSTNDGSAASIQAQIDWLDSLPHQHKVFVCGNHDSWFDINARSEVDTLSHKSVALKSVHYLQRKSITLAFKCGRRLNVYGAPDLPKCGPSTFAVKPNKE</sequence>
<dbReference type="AlphaFoldDB" id="A0AAN9UAR2"/>
<dbReference type="GO" id="GO:0016787">
    <property type="term" value="F:hydrolase activity"/>
    <property type="evidence" value="ECO:0007669"/>
    <property type="project" value="InterPro"/>
</dbReference>
<dbReference type="Proteomes" id="UP001320420">
    <property type="component" value="Unassembled WGS sequence"/>
</dbReference>
<dbReference type="SUPFAM" id="SSF56300">
    <property type="entry name" value="Metallo-dependent phosphatases"/>
    <property type="match status" value="1"/>
</dbReference>
<gene>
    <name evidence="2" type="ORF">SLS62_009996</name>
</gene>
<keyword evidence="3" id="KW-1185">Reference proteome</keyword>
<dbReference type="Pfam" id="PF00149">
    <property type="entry name" value="Metallophos"/>
    <property type="match status" value="1"/>
</dbReference>
<reference evidence="2 3" key="1">
    <citation type="submission" date="2024-02" db="EMBL/GenBank/DDBJ databases">
        <title>De novo assembly and annotation of 12 fungi associated with fruit tree decline syndrome in Ontario, Canada.</title>
        <authorList>
            <person name="Sulman M."/>
            <person name="Ellouze W."/>
            <person name="Ilyukhin E."/>
        </authorList>
    </citation>
    <scope>NUCLEOTIDE SEQUENCE [LARGE SCALE GENOMIC DNA]</scope>
    <source>
        <strain evidence="2 3">M11/M66-122</strain>
    </source>
</reference>
<dbReference type="Gene3D" id="3.60.21.10">
    <property type="match status" value="1"/>
</dbReference>
<dbReference type="EMBL" id="JAKJXP020000114">
    <property type="protein sequence ID" value="KAK7744834.1"/>
    <property type="molecule type" value="Genomic_DNA"/>
</dbReference>
<organism evidence="2 3">
    <name type="scientific">Diatrype stigma</name>
    <dbReference type="NCBI Taxonomy" id="117547"/>
    <lineage>
        <taxon>Eukaryota</taxon>
        <taxon>Fungi</taxon>
        <taxon>Dikarya</taxon>
        <taxon>Ascomycota</taxon>
        <taxon>Pezizomycotina</taxon>
        <taxon>Sordariomycetes</taxon>
        <taxon>Xylariomycetidae</taxon>
        <taxon>Xylariales</taxon>
        <taxon>Diatrypaceae</taxon>
        <taxon>Diatrype</taxon>
    </lineage>
</organism>
<accession>A0AAN9UAR2</accession>
<feature type="domain" description="Calcineurin-like phosphoesterase" evidence="1">
    <location>
        <begin position="58"/>
        <end position="124"/>
    </location>
</feature>
<proteinExistence type="predicted"/>
<evidence type="ECO:0000313" key="2">
    <source>
        <dbReference type="EMBL" id="KAK7744834.1"/>
    </source>
</evidence>
<protein>
    <recommendedName>
        <fullName evidence="1">Calcineurin-like phosphoesterase domain-containing protein</fullName>
    </recommendedName>
</protein>
<evidence type="ECO:0000313" key="3">
    <source>
        <dbReference type="Proteomes" id="UP001320420"/>
    </source>
</evidence>
<dbReference type="InterPro" id="IPR029052">
    <property type="entry name" value="Metallo-depent_PP-like"/>
</dbReference>
<dbReference type="PANTHER" id="PTHR12905">
    <property type="entry name" value="METALLOPHOSPHOESTERASE"/>
    <property type="match status" value="1"/>
</dbReference>